<sequence length="436" mass="51571">MNQIIIEEKTLDEIRKVQSVLQELSEIFMIGLGKLTKKEKEIFDKVNEGFSHTPLSEVLANSFSKLKNSDFSEDVITPLVYAILSLQGAIYDALFTTVGEERTFTEIGKVEYYDFSQEKAVLMENIRKWLISLLISGFKDLQLDNIDSFSSVLETISSYPELTRLNVLLRGLICDFKFTQNKKELKKYAIRFLDLWTKSYFLTLMEIKTKNKRIENAKFYPIAYQHFIHEQFFVGIIRGIVQTKDNSLFVNLEFPSFVSPLIPSKEFYSLIYKNNEELFTALKQSKVVIIEEASLSPQGVMHIEKFTVSDKSFNIKEVYENTNNFKDIYLIKKPSLDRHHVHYFLPFFIEEKLPKLSTTEDTKIKFRNNKFKKNSKHFKKPKFVELRYDNDFYWNIIQFYLPKFPEEILYFETKNIKIKTETYELMKEKSSKILRK</sequence>
<protein>
    <submittedName>
        <fullName evidence="1">Uncharacterized protein</fullName>
    </submittedName>
</protein>
<evidence type="ECO:0000313" key="1">
    <source>
        <dbReference type="EMBL" id="UJG44105.1"/>
    </source>
</evidence>
<name>A0A9Y1BSN8_9ARCH</name>
<dbReference type="AlphaFoldDB" id="A0A9Y1BSN8"/>
<proteinExistence type="predicted"/>
<dbReference type="Proteomes" id="UP001200513">
    <property type="component" value="Chromosome"/>
</dbReference>
<reference evidence="1" key="1">
    <citation type="journal article" date="2022" name="Nat. Microbiol.">
        <title>Unique mobile elements and scalable gene flow at the prokaryote-eukaryote boundary revealed by circularized Asgard archaea genomes.</title>
        <authorList>
            <person name="Wu F."/>
            <person name="Speth D.R."/>
            <person name="Philosof A."/>
            <person name="Cremiere A."/>
            <person name="Narayanan A."/>
            <person name="Barco R.A."/>
            <person name="Connon S.A."/>
            <person name="Amend J.P."/>
            <person name="Antoshechkin I.A."/>
            <person name="Orphan V.J."/>
        </authorList>
    </citation>
    <scope>NUCLEOTIDE SEQUENCE</scope>
    <source>
        <strain evidence="1">PR6</strain>
    </source>
</reference>
<organism evidence="1">
    <name type="scientific">Candidatus Heimdallarchaeum endolithica</name>
    <dbReference type="NCBI Taxonomy" id="2876572"/>
    <lineage>
        <taxon>Archaea</taxon>
        <taxon>Promethearchaeati</taxon>
        <taxon>Candidatus Heimdallarchaeota</taxon>
        <taxon>Candidatus Heimdallarchaeia (ex Rinke et al. 2021) (nom. nud.)</taxon>
        <taxon>Candidatus Heimdallarchaeales</taxon>
        <taxon>Candidatus Heimdallarchaeaceae</taxon>
        <taxon>Candidatus Heimdallarchaeum</taxon>
    </lineage>
</organism>
<dbReference type="EMBL" id="CP084167">
    <property type="protein sequence ID" value="UJG44105.1"/>
    <property type="molecule type" value="Genomic_DNA"/>
</dbReference>
<accession>A0A9Y1BSN8</accession>
<gene>
    <name evidence="1" type="ORF">K9W46_02730</name>
</gene>